<evidence type="ECO:0000256" key="12">
    <source>
        <dbReference type="ARBA" id="ARBA00023204"/>
    </source>
</evidence>
<dbReference type="Gene3D" id="3.60.21.10">
    <property type="match status" value="1"/>
</dbReference>
<dbReference type="SUPFAM" id="SSF56300">
    <property type="entry name" value="Metallo-dependent phosphatases"/>
    <property type="match status" value="1"/>
</dbReference>
<keyword evidence="11 16" id="KW-0269">Exonuclease</keyword>
<keyword evidence="6 16" id="KW-0540">Nuclease</keyword>
<dbReference type="GO" id="GO:0000723">
    <property type="term" value="P:telomere maintenance"/>
    <property type="evidence" value="ECO:0007669"/>
    <property type="project" value="TreeGrafter"/>
</dbReference>
<keyword evidence="10 16" id="KW-0378">Hydrolase</keyword>
<feature type="domain" description="Mre11 DNA-binding" evidence="20">
    <location>
        <begin position="354"/>
        <end position="531"/>
    </location>
</feature>
<evidence type="ECO:0000256" key="16">
    <source>
        <dbReference type="PIRNR" id="PIRNR000882"/>
    </source>
</evidence>
<evidence type="ECO:0000256" key="15">
    <source>
        <dbReference type="ARBA" id="ARBA00023254"/>
    </source>
</evidence>
<evidence type="ECO:0000256" key="14">
    <source>
        <dbReference type="ARBA" id="ARBA00023242"/>
    </source>
</evidence>
<dbReference type="InterPro" id="IPR004843">
    <property type="entry name" value="Calcineurin-like_PHP"/>
</dbReference>
<dbReference type="AlphaFoldDB" id="A0A6A5G4S6"/>
<dbReference type="GO" id="GO:0097552">
    <property type="term" value="P:mitochondrial double-strand break repair via homologous recombination"/>
    <property type="evidence" value="ECO:0007669"/>
    <property type="project" value="TreeGrafter"/>
</dbReference>
<evidence type="ECO:0000256" key="8">
    <source>
        <dbReference type="ARBA" id="ARBA00022759"/>
    </source>
</evidence>
<name>A0A6A5G4S6_CAERE</name>
<dbReference type="GO" id="GO:0007095">
    <property type="term" value="P:mitotic G2 DNA damage checkpoint signaling"/>
    <property type="evidence" value="ECO:0007669"/>
    <property type="project" value="TreeGrafter"/>
</dbReference>
<dbReference type="InterPro" id="IPR029052">
    <property type="entry name" value="Metallo-depent_PP-like"/>
</dbReference>
<dbReference type="GO" id="GO:0035861">
    <property type="term" value="C:site of double-strand break"/>
    <property type="evidence" value="ECO:0007669"/>
    <property type="project" value="TreeGrafter"/>
</dbReference>
<keyword evidence="12 16" id="KW-0234">DNA repair</keyword>
<comment type="caution">
    <text evidence="21">The sequence shown here is derived from an EMBL/GenBank/DDBJ whole genome shotgun (WGS) entry which is preliminary data.</text>
</comment>
<dbReference type="Proteomes" id="UP000483820">
    <property type="component" value="Chromosome V"/>
</dbReference>
<evidence type="ECO:0000256" key="4">
    <source>
        <dbReference type="ARBA" id="ARBA00009028"/>
    </source>
</evidence>
<feature type="region of interest" description="Disordered" evidence="19">
    <location>
        <begin position="594"/>
        <end position="613"/>
    </location>
</feature>
<comment type="similarity">
    <text evidence="4 16 18">Belongs to the MRE11/RAD32 family.</text>
</comment>
<feature type="compositionally biased region" description="Acidic residues" evidence="19">
    <location>
        <begin position="1"/>
        <end position="12"/>
    </location>
</feature>
<keyword evidence="15 16" id="KW-0469">Meiosis</keyword>
<dbReference type="PANTHER" id="PTHR10139:SF1">
    <property type="entry name" value="DOUBLE-STRAND BREAK REPAIR PROTEIN MRE11"/>
    <property type="match status" value="1"/>
</dbReference>
<dbReference type="PANTHER" id="PTHR10139">
    <property type="entry name" value="DOUBLE-STRAND BREAK REPAIR PROTEIN MRE11"/>
    <property type="match status" value="1"/>
</dbReference>
<protein>
    <recommendedName>
        <fullName evidence="16">Double-strand break repair protein</fullName>
    </recommendedName>
</protein>
<dbReference type="GO" id="GO:0006303">
    <property type="term" value="P:double-strand break repair via nonhomologous end joining"/>
    <property type="evidence" value="ECO:0007669"/>
    <property type="project" value="TreeGrafter"/>
</dbReference>
<accession>A0A6A5G4S6</accession>
<dbReference type="CDD" id="cd00840">
    <property type="entry name" value="MPP_Mre11_N"/>
    <property type="match status" value="1"/>
</dbReference>
<dbReference type="GeneID" id="9799790"/>
<feature type="compositionally biased region" description="Acidic residues" evidence="19">
    <location>
        <begin position="625"/>
        <end position="641"/>
    </location>
</feature>
<keyword evidence="13 16" id="KW-0464">Manganese</keyword>
<dbReference type="GO" id="GO:0030145">
    <property type="term" value="F:manganese ion binding"/>
    <property type="evidence" value="ECO:0007669"/>
    <property type="project" value="UniProtKB-UniRule"/>
</dbReference>
<evidence type="ECO:0000256" key="5">
    <source>
        <dbReference type="ARBA" id="ARBA00022454"/>
    </source>
</evidence>
<evidence type="ECO:0000256" key="10">
    <source>
        <dbReference type="ARBA" id="ARBA00022801"/>
    </source>
</evidence>
<dbReference type="GO" id="GO:0000014">
    <property type="term" value="F:single-stranded DNA endodeoxyribonuclease activity"/>
    <property type="evidence" value="ECO:0007669"/>
    <property type="project" value="TreeGrafter"/>
</dbReference>
<keyword evidence="5" id="KW-0158">Chromosome</keyword>
<dbReference type="PIRSF" id="PIRSF000882">
    <property type="entry name" value="DSB_repair_MRE11"/>
    <property type="match status" value="1"/>
</dbReference>
<evidence type="ECO:0000256" key="18">
    <source>
        <dbReference type="RuleBase" id="RU003447"/>
    </source>
</evidence>
<gene>
    <name evidence="21" type="ORF">GCK72_016471</name>
</gene>
<evidence type="ECO:0000256" key="11">
    <source>
        <dbReference type="ARBA" id="ARBA00022839"/>
    </source>
</evidence>
<evidence type="ECO:0000313" key="22">
    <source>
        <dbReference type="Proteomes" id="UP000483820"/>
    </source>
</evidence>
<dbReference type="CTD" id="9799790"/>
<evidence type="ECO:0000256" key="3">
    <source>
        <dbReference type="ARBA" id="ARBA00004286"/>
    </source>
</evidence>
<feature type="region of interest" description="Disordered" evidence="19">
    <location>
        <begin position="1"/>
        <end position="41"/>
    </location>
</feature>
<keyword evidence="7" id="KW-0479">Metal-binding</keyword>
<dbReference type="KEGG" id="crq:GCK72_016471"/>
<dbReference type="InterPro" id="IPR007281">
    <property type="entry name" value="Mre11_DNA-bd"/>
</dbReference>
<dbReference type="Pfam" id="PF00149">
    <property type="entry name" value="Metallophos"/>
    <property type="match status" value="1"/>
</dbReference>
<evidence type="ECO:0000256" key="1">
    <source>
        <dbReference type="ARBA" id="ARBA00001936"/>
    </source>
</evidence>
<organism evidence="21 22">
    <name type="scientific">Caenorhabditis remanei</name>
    <name type="common">Caenorhabditis vulgaris</name>
    <dbReference type="NCBI Taxonomy" id="31234"/>
    <lineage>
        <taxon>Eukaryota</taxon>
        <taxon>Metazoa</taxon>
        <taxon>Ecdysozoa</taxon>
        <taxon>Nematoda</taxon>
        <taxon>Chromadorea</taxon>
        <taxon>Rhabditida</taxon>
        <taxon>Rhabditina</taxon>
        <taxon>Rhabditomorpha</taxon>
        <taxon>Rhabditoidea</taxon>
        <taxon>Rhabditidae</taxon>
        <taxon>Peloderinae</taxon>
        <taxon>Caenorhabditis</taxon>
    </lineage>
</organism>
<dbReference type="GO" id="GO:0000724">
    <property type="term" value="P:double-strand break repair via homologous recombination"/>
    <property type="evidence" value="ECO:0007669"/>
    <property type="project" value="TreeGrafter"/>
</dbReference>
<comment type="function">
    <text evidence="16">Core component of the MRN complex, which plays a central role in double-strand break (DSB) repair, DNA recombination, maintenance of telomere integrity and meiosis. The MRN complex is involved in the repair of DNA double-strand breaks (DSBs) via homologous recombination (HR), an error-free mechanism which primarily occurs during S and G2 phases. The complex (1) mediates the end resection of damaged DNA, which generates proper single-stranded DNA, a key initial steps in HR, and is (2) required for the recruitment of other repair factors and efficient activation of ATM and ATR upon DNA damage. Within the MRN complex, mre-11 possesses both single-strand endonuclease activity and double-strand-specific 3'-5' exonuclease activity. Mre-11 first endonucleolytically cleaves the 5' strand at DNA DSB ends to prevent non-homologous end joining (NHEJ) and licence HR. It then generates a single-stranded DNA gap via 3' to 5' exonucleolytic degradation, which is required for single-strand invasion and recombination.</text>
</comment>
<comment type="cofactor">
    <cofactor evidence="1 16">
        <name>Mn(2+)</name>
        <dbReference type="ChEBI" id="CHEBI:29035"/>
    </cofactor>
</comment>
<dbReference type="NCBIfam" id="TIGR00583">
    <property type="entry name" value="mre11"/>
    <property type="match status" value="1"/>
</dbReference>
<dbReference type="InterPro" id="IPR003701">
    <property type="entry name" value="Mre11"/>
</dbReference>
<proteinExistence type="inferred from homology"/>
<evidence type="ECO:0000256" key="17">
    <source>
        <dbReference type="PIRSR" id="PIRSR000882-1"/>
    </source>
</evidence>
<dbReference type="FunFam" id="3.60.21.10:FF:000011">
    <property type="entry name" value="Double-strand break repair protein"/>
    <property type="match status" value="1"/>
</dbReference>
<keyword evidence="9 16" id="KW-0227">DNA damage</keyword>
<evidence type="ECO:0000256" key="7">
    <source>
        <dbReference type="ARBA" id="ARBA00022723"/>
    </source>
</evidence>
<sequence length="723" mass="81367">MCGSDDSFEDFVADSQMPTSSVRRPRETEESEVACSQRPDAAHDTMVEDLDDDVKPVRDEVDDVIKILVATDIHCGYGENKPNIHMDAVNTFEEVLQIATEQKVDMVLLGGDLYHENNPSRECQHRVTQLLRKYCLNENPISLEFLSDASVNFNQSVFDHVNYYDQNLNVGLPIFTIHGNHDDLSGKGLTALDLLHEAGLVNLFGKHESIQEFLISPILLRKGETRLALYGLGSQRDDRLVRAFKDENITFLRPNAGAEDWFNLFVLHQNRPRRAMHRSTGNYLPESLIPQFFDLLVWGHEHECKPDPQYVAASEAVGDGFYILQPGSTVATSLTPEEALQKNVFLIKIKGRKFASKPIPLQTVRPMICDELLLDKIPPGCRPATKLDRPRNRDGRYIDEMAIEAKLNEMISRAKAKRGPRQPELPLIRLKVIYDGEWLNITPANAKRIGLRYENTVANAVDMVTIKKNVSSEARARRQRGQQNNELADELGHVSAANLQTMINDYFTHQPLDDQMTVLKPFGIGKALDQYSEIEEGGTAASANRNFDNCLLAQIGVVRNTLKKMPLPPIESLSDMESFRDLIEKDLFELKKADCERPVTAPEGEEDDDDERQFYMPQRPQRFDEQEEEDDDEPMNSDDEPVSTSTAKPTRGRGRGSRGGATRGTRGKTARAAPTRAQVESDDDGFVVLDDSNSPPPPTRATRGRGRAKATTTTTRKRDMSFF</sequence>
<dbReference type="GO" id="GO:0031573">
    <property type="term" value="P:mitotic intra-S DNA damage checkpoint signaling"/>
    <property type="evidence" value="ECO:0007669"/>
    <property type="project" value="TreeGrafter"/>
</dbReference>
<dbReference type="GO" id="GO:0030870">
    <property type="term" value="C:Mre11 complex"/>
    <property type="evidence" value="ECO:0007669"/>
    <property type="project" value="UniProtKB-UniRule"/>
</dbReference>
<evidence type="ECO:0000259" key="20">
    <source>
        <dbReference type="SMART" id="SM01347"/>
    </source>
</evidence>
<dbReference type="SMART" id="SM01347">
    <property type="entry name" value="Mre11_DNA_bind"/>
    <property type="match status" value="1"/>
</dbReference>
<keyword evidence="14 16" id="KW-0539">Nucleus</keyword>
<evidence type="ECO:0000256" key="13">
    <source>
        <dbReference type="ARBA" id="ARBA00023211"/>
    </source>
</evidence>
<dbReference type="InterPro" id="IPR041796">
    <property type="entry name" value="Mre11_N"/>
</dbReference>
<dbReference type="InterPro" id="IPR038487">
    <property type="entry name" value="Mre11_capping_dom"/>
</dbReference>
<keyword evidence="8 16" id="KW-0255">Endonuclease</keyword>
<evidence type="ECO:0000313" key="21">
    <source>
        <dbReference type="EMBL" id="KAF1749926.1"/>
    </source>
</evidence>
<evidence type="ECO:0000256" key="9">
    <source>
        <dbReference type="ARBA" id="ARBA00022763"/>
    </source>
</evidence>
<dbReference type="GO" id="GO:0042138">
    <property type="term" value="P:meiotic DNA double-strand break formation"/>
    <property type="evidence" value="ECO:0007669"/>
    <property type="project" value="TreeGrafter"/>
</dbReference>
<comment type="subcellular location">
    <subcellularLocation>
        <location evidence="3">Chromosome</location>
    </subcellularLocation>
    <subcellularLocation>
        <location evidence="2 16">Nucleus</location>
    </subcellularLocation>
</comment>
<dbReference type="GO" id="GO:0008296">
    <property type="term" value="F:3'-5'-DNA exonuclease activity"/>
    <property type="evidence" value="ECO:0007669"/>
    <property type="project" value="InterPro"/>
</dbReference>
<dbReference type="Pfam" id="PF04152">
    <property type="entry name" value="Mre11_DNA_bind"/>
    <property type="match status" value="1"/>
</dbReference>
<reference evidence="21 22" key="1">
    <citation type="submission" date="2019-12" db="EMBL/GenBank/DDBJ databases">
        <title>Chromosome-level assembly of the Caenorhabditis remanei genome.</title>
        <authorList>
            <person name="Teterina A.A."/>
            <person name="Willis J.H."/>
            <person name="Phillips P.C."/>
        </authorList>
    </citation>
    <scope>NUCLEOTIDE SEQUENCE [LARGE SCALE GENOMIC DNA]</scope>
    <source>
        <strain evidence="21 22">PX506</strain>
        <tissue evidence="21">Whole organism</tissue>
    </source>
</reference>
<dbReference type="EMBL" id="WUAV01000005">
    <property type="protein sequence ID" value="KAF1749926.1"/>
    <property type="molecule type" value="Genomic_DNA"/>
</dbReference>
<evidence type="ECO:0000256" key="6">
    <source>
        <dbReference type="ARBA" id="ARBA00022722"/>
    </source>
</evidence>
<evidence type="ECO:0000256" key="19">
    <source>
        <dbReference type="SAM" id="MobiDB-lite"/>
    </source>
</evidence>
<feature type="active site" description="Proton donor" evidence="17">
    <location>
        <position position="181"/>
    </location>
</feature>
<dbReference type="RefSeq" id="XP_003101531.2">
    <property type="nucleotide sequence ID" value="XM_003101483.2"/>
</dbReference>
<evidence type="ECO:0000256" key="2">
    <source>
        <dbReference type="ARBA" id="ARBA00004123"/>
    </source>
</evidence>
<dbReference type="Gene3D" id="3.30.110.110">
    <property type="entry name" value="Mre11, capping domain"/>
    <property type="match status" value="1"/>
</dbReference>
<feature type="region of interest" description="Disordered" evidence="19">
    <location>
        <begin position="618"/>
        <end position="723"/>
    </location>
</feature>